<accession>X1C076</accession>
<sequence length="62" mass="7269">MDLEEAKKLADEFPEWVGNFLKGSAKSATQTIRWFIQTIYEKNYEIRKKPMGKDIDETLKGM</sequence>
<reference evidence="1" key="1">
    <citation type="journal article" date="2014" name="Front. Microbiol.">
        <title>High frequency of phylogenetically diverse reductive dehalogenase-homologous genes in deep subseafloor sedimentary metagenomes.</title>
        <authorList>
            <person name="Kawai M."/>
            <person name="Futagami T."/>
            <person name="Toyoda A."/>
            <person name="Takaki Y."/>
            <person name="Nishi S."/>
            <person name="Hori S."/>
            <person name="Arai W."/>
            <person name="Tsubouchi T."/>
            <person name="Morono Y."/>
            <person name="Uchiyama I."/>
            <person name="Ito T."/>
            <person name="Fujiyama A."/>
            <person name="Inagaki F."/>
            <person name="Takami H."/>
        </authorList>
    </citation>
    <scope>NUCLEOTIDE SEQUENCE</scope>
    <source>
        <strain evidence="1">Expedition CK06-06</strain>
    </source>
</reference>
<comment type="caution">
    <text evidence="1">The sequence shown here is derived from an EMBL/GenBank/DDBJ whole genome shotgun (WGS) entry which is preliminary data.</text>
</comment>
<dbReference type="EMBL" id="BART01013501">
    <property type="protein sequence ID" value="GAG77796.1"/>
    <property type="molecule type" value="Genomic_DNA"/>
</dbReference>
<dbReference type="AlphaFoldDB" id="X1C076"/>
<name>X1C076_9ZZZZ</name>
<proteinExistence type="predicted"/>
<protein>
    <submittedName>
        <fullName evidence="1">Uncharacterized protein</fullName>
    </submittedName>
</protein>
<organism evidence="1">
    <name type="scientific">marine sediment metagenome</name>
    <dbReference type="NCBI Taxonomy" id="412755"/>
    <lineage>
        <taxon>unclassified sequences</taxon>
        <taxon>metagenomes</taxon>
        <taxon>ecological metagenomes</taxon>
    </lineage>
</organism>
<gene>
    <name evidence="1" type="ORF">S01H4_27570</name>
</gene>
<evidence type="ECO:0000313" key="1">
    <source>
        <dbReference type="EMBL" id="GAG77796.1"/>
    </source>
</evidence>